<accession>A0A814DA05</accession>
<organism evidence="2 3">
    <name type="scientific">Brachionus calyciflorus</name>
    <dbReference type="NCBI Taxonomy" id="104777"/>
    <lineage>
        <taxon>Eukaryota</taxon>
        <taxon>Metazoa</taxon>
        <taxon>Spiralia</taxon>
        <taxon>Gnathifera</taxon>
        <taxon>Rotifera</taxon>
        <taxon>Eurotatoria</taxon>
        <taxon>Monogononta</taxon>
        <taxon>Pseudotrocha</taxon>
        <taxon>Ploima</taxon>
        <taxon>Brachionidae</taxon>
        <taxon>Brachionus</taxon>
    </lineage>
</organism>
<protein>
    <submittedName>
        <fullName evidence="2">Uncharacterized protein</fullName>
    </submittedName>
</protein>
<evidence type="ECO:0000313" key="2">
    <source>
        <dbReference type="EMBL" id="CAF0952865.1"/>
    </source>
</evidence>
<dbReference type="EMBL" id="CAJNOC010002813">
    <property type="protein sequence ID" value="CAF0952865.1"/>
    <property type="molecule type" value="Genomic_DNA"/>
</dbReference>
<dbReference type="AlphaFoldDB" id="A0A814DA05"/>
<dbReference type="Proteomes" id="UP000663879">
    <property type="component" value="Unassembled WGS sequence"/>
</dbReference>
<evidence type="ECO:0000256" key="1">
    <source>
        <dbReference type="SAM" id="MobiDB-lite"/>
    </source>
</evidence>
<sequence>MFLEKNKRTIRSKSNISESSTSTANDDLTALRDNDMNQVQQYQKKSYQRNSNQLPAIKLRISDAVLDKFNNPYNVVREIQRCKGVLDFELKIKFATFNKNKVLVIVTDEEDTHKALSSPNDAFLRGIRMKNQSEKSSMENQYSSNKFK</sequence>
<gene>
    <name evidence="2" type="ORF">OXX778_LOCUS14039</name>
</gene>
<proteinExistence type="predicted"/>
<feature type="region of interest" description="Disordered" evidence="1">
    <location>
        <begin position="1"/>
        <end position="28"/>
    </location>
</feature>
<reference evidence="2" key="1">
    <citation type="submission" date="2021-02" db="EMBL/GenBank/DDBJ databases">
        <authorList>
            <person name="Nowell W R."/>
        </authorList>
    </citation>
    <scope>NUCLEOTIDE SEQUENCE</scope>
    <source>
        <strain evidence="2">Ploen Becks lab</strain>
    </source>
</reference>
<evidence type="ECO:0000313" key="3">
    <source>
        <dbReference type="Proteomes" id="UP000663879"/>
    </source>
</evidence>
<keyword evidence="3" id="KW-1185">Reference proteome</keyword>
<comment type="caution">
    <text evidence="2">The sequence shown here is derived from an EMBL/GenBank/DDBJ whole genome shotgun (WGS) entry which is preliminary data.</text>
</comment>
<name>A0A814DA05_9BILA</name>
<feature type="compositionally biased region" description="Low complexity" evidence="1">
    <location>
        <begin position="12"/>
        <end position="22"/>
    </location>
</feature>